<reference evidence="3" key="2">
    <citation type="submission" date="2023-06" db="EMBL/GenBank/DDBJ databases">
        <authorList>
            <person name="Ma L."/>
            <person name="Liu K.-W."/>
            <person name="Li Z."/>
            <person name="Hsiao Y.-Y."/>
            <person name="Qi Y."/>
            <person name="Fu T."/>
            <person name="Tang G."/>
            <person name="Zhang D."/>
            <person name="Sun W.-H."/>
            <person name="Liu D.-K."/>
            <person name="Li Y."/>
            <person name="Chen G.-Z."/>
            <person name="Liu X.-D."/>
            <person name="Liao X.-Y."/>
            <person name="Jiang Y.-T."/>
            <person name="Yu X."/>
            <person name="Hao Y."/>
            <person name="Huang J."/>
            <person name="Zhao X.-W."/>
            <person name="Ke S."/>
            <person name="Chen Y.-Y."/>
            <person name="Wu W.-L."/>
            <person name="Hsu J.-L."/>
            <person name="Lin Y.-F."/>
            <person name="Huang M.-D."/>
            <person name="Li C.-Y."/>
            <person name="Huang L."/>
            <person name="Wang Z.-W."/>
            <person name="Zhao X."/>
            <person name="Zhong W.-Y."/>
            <person name="Peng D.-H."/>
            <person name="Ahmad S."/>
            <person name="Lan S."/>
            <person name="Zhang J.-S."/>
            <person name="Tsai W.-C."/>
            <person name="Van De Peer Y."/>
            <person name="Liu Z.-J."/>
        </authorList>
    </citation>
    <scope>NUCLEOTIDE SEQUENCE</scope>
    <source>
        <strain evidence="3">SCP</strain>
        <tissue evidence="3">Leaves</tissue>
    </source>
</reference>
<feature type="domain" description="At4g14310 8-bladed propeller" evidence="2">
    <location>
        <begin position="681"/>
        <end position="964"/>
    </location>
</feature>
<dbReference type="InterPro" id="IPR057442">
    <property type="entry name" value="Beta-prop_At4g14310"/>
</dbReference>
<protein>
    <recommendedName>
        <fullName evidence="2">At4g14310 8-bladed propeller domain-containing protein</fullName>
    </recommendedName>
</protein>
<evidence type="ECO:0000313" key="3">
    <source>
        <dbReference type="EMBL" id="KAK1266683.1"/>
    </source>
</evidence>
<comment type="caution">
    <text evidence="3">The sequence shown here is derived from an EMBL/GenBank/DDBJ whole genome shotgun (WGS) entry which is preliminary data.</text>
</comment>
<accession>A0AAV9AQP2</accession>
<sequence>MSSSTTSRRIKDRGGAGGKVMAPKLHQPQRTPKDKGGGSGEGAPAKRTPLGKENPKTLSASRFPSSSSSRPRFSVQPIPRVDKSLAAAAGDGAVRWSTSSMPLRGKPASSSDPQPPVSDITQILSGLRLSRASTGLESKPVNGLRVLEKCQQKTRLSQPNEKPVNGSRAVDDLKERSLVKQMVENESNGVIGSKSARKDAVLYVNSRKPVEKLTRSAGSVELPKSKSFLALNPKAADEKVLNAVDSCKDSAITDCSVLNASKGSGGEAPNGFCVYERSNEDELNKEEKKDVQVGNRHPSRLREKLALLEGKVQRIASDIKATKDMLDLNNSDASKKILLDIQSKISGIEKAIDHVVDKTPFETGLSQEVKNGDFQVKDVVETRAGQVGSLKTMMKNQNHEELEARLFPHHRLLRNRSSSTALGGEDHSCDMGKLTSDRHSEMEAGSLSPIEENPIALEFLASLNSESCKTNKIDRHDKLDFSGINYTEAGSNSNVSSQCVSMKSVNENVENYAELRSDEKLEDFDDQENKPMTVIHEESEDLLMDPLCDIGCKTSTAGWFASEGEAVLLAHNDGSCTYYDVVNMEKKAEYMPPVGISNIWGDCWLIRAAGSDGCSGKYVVAASAGNTLESGFCTWDFYTKDVCVSRIENGTKPPPSSSRQVFAPLSNTSFYGRHARSTISAPENRQWWYKPCGPLIVSTACREKSVTAYDIRDGDLVMRWEVQKPVMTMEYSSPLQWRTKGKLVVAETEAISVWDVNSLAPQPLVSIANFGRKVFALHINNTDAELGGGVRQRASSAEAEGNDGVFCTQDTINVLDFREPSGVGLKFTKHGSTGQSIFSRGDSVFLGTTDTKSSLKDRTVSRVQHFSVRKGRLISTYMLPDSNAHSHYQSITQVWGNKNVVMGICGLGLFTFDAYKDDGMQYCGAGDGNIAEASEKIGPADMYCPTFDYMGSRVLIISRDRPAMWRYLS</sequence>
<feature type="region of interest" description="Disordered" evidence="1">
    <location>
        <begin position="1"/>
        <end position="120"/>
    </location>
</feature>
<dbReference type="Proteomes" id="UP001179952">
    <property type="component" value="Unassembled WGS sequence"/>
</dbReference>
<dbReference type="InterPro" id="IPR011047">
    <property type="entry name" value="Quinoprotein_ADH-like_sf"/>
</dbReference>
<gene>
    <name evidence="3" type="ORF">QJS04_geneDACA015257</name>
</gene>
<evidence type="ECO:0000313" key="4">
    <source>
        <dbReference type="Proteomes" id="UP001179952"/>
    </source>
</evidence>
<feature type="compositionally biased region" description="Low complexity" evidence="1">
    <location>
        <begin position="61"/>
        <end position="74"/>
    </location>
</feature>
<dbReference type="SUPFAM" id="SSF50998">
    <property type="entry name" value="Quinoprotein alcohol dehydrogenase-like"/>
    <property type="match status" value="1"/>
</dbReference>
<keyword evidence="4" id="KW-1185">Reference proteome</keyword>
<dbReference type="EMBL" id="JAUJYN010000007">
    <property type="protein sequence ID" value="KAK1266683.1"/>
    <property type="molecule type" value="Genomic_DNA"/>
</dbReference>
<proteinExistence type="predicted"/>
<dbReference type="PANTHER" id="PTHR35492">
    <property type="entry name" value="TRANSDUCIN/WD40 REPEAT-LIKE SUPERFAMILY PROTEIN"/>
    <property type="match status" value="1"/>
</dbReference>
<dbReference type="AlphaFoldDB" id="A0AAV9AQP2"/>
<name>A0AAV9AQP2_ACOGR</name>
<evidence type="ECO:0000259" key="2">
    <source>
        <dbReference type="Pfam" id="PF25465"/>
    </source>
</evidence>
<dbReference type="PANTHER" id="PTHR35492:SF1">
    <property type="entry name" value="TRANSDUCIN_WD40 REPEAT-LIKE SUPERFAMILY PROTEIN"/>
    <property type="match status" value="1"/>
</dbReference>
<dbReference type="Pfam" id="PF25465">
    <property type="entry name" value="Beta-prop_At4g14310"/>
    <property type="match status" value="1"/>
</dbReference>
<evidence type="ECO:0000256" key="1">
    <source>
        <dbReference type="SAM" id="MobiDB-lite"/>
    </source>
</evidence>
<dbReference type="InterPro" id="IPR045289">
    <property type="entry name" value="At4g14310-like"/>
</dbReference>
<reference evidence="3" key="1">
    <citation type="journal article" date="2023" name="Nat. Commun.">
        <title>Diploid and tetraploid genomes of Acorus and the evolution of monocots.</title>
        <authorList>
            <person name="Ma L."/>
            <person name="Liu K.W."/>
            <person name="Li Z."/>
            <person name="Hsiao Y.Y."/>
            <person name="Qi Y."/>
            <person name="Fu T."/>
            <person name="Tang G.D."/>
            <person name="Zhang D."/>
            <person name="Sun W.H."/>
            <person name="Liu D.K."/>
            <person name="Li Y."/>
            <person name="Chen G.Z."/>
            <person name="Liu X.D."/>
            <person name="Liao X.Y."/>
            <person name="Jiang Y.T."/>
            <person name="Yu X."/>
            <person name="Hao Y."/>
            <person name="Huang J."/>
            <person name="Zhao X.W."/>
            <person name="Ke S."/>
            <person name="Chen Y.Y."/>
            <person name="Wu W.L."/>
            <person name="Hsu J.L."/>
            <person name="Lin Y.F."/>
            <person name="Huang M.D."/>
            <person name="Li C.Y."/>
            <person name="Huang L."/>
            <person name="Wang Z.W."/>
            <person name="Zhao X."/>
            <person name="Zhong W.Y."/>
            <person name="Peng D.H."/>
            <person name="Ahmad S."/>
            <person name="Lan S."/>
            <person name="Zhang J.S."/>
            <person name="Tsai W.C."/>
            <person name="Van de Peer Y."/>
            <person name="Liu Z.J."/>
        </authorList>
    </citation>
    <scope>NUCLEOTIDE SEQUENCE</scope>
    <source>
        <strain evidence="3">SCP</strain>
    </source>
</reference>
<organism evidence="3 4">
    <name type="scientific">Acorus gramineus</name>
    <name type="common">Dwarf sweet flag</name>
    <dbReference type="NCBI Taxonomy" id="55184"/>
    <lineage>
        <taxon>Eukaryota</taxon>
        <taxon>Viridiplantae</taxon>
        <taxon>Streptophyta</taxon>
        <taxon>Embryophyta</taxon>
        <taxon>Tracheophyta</taxon>
        <taxon>Spermatophyta</taxon>
        <taxon>Magnoliopsida</taxon>
        <taxon>Liliopsida</taxon>
        <taxon>Acoraceae</taxon>
        <taxon>Acorus</taxon>
    </lineage>
</organism>